<accession>A0ABR3PFC7</accession>
<feature type="region of interest" description="Disordered" evidence="1">
    <location>
        <begin position="638"/>
        <end position="719"/>
    </location>
</feature>
<feature type="compositionally biased region" description="Low complexity" evidence="1">
    <location>
        <begin position="789"/>
        <end position="806"/>
    </location>
</feature>
<feature type="region of interest" description="Disordered" evidence="1">
    <location>
        <begin position="740"/>
        <end position="856"/>
    </location>
</feature>
<feature type="compositionally biased region" description="Low complexity" evidence="1">
    <location>
        <begin position="24"/>
        <end position="41"/>
    </location>
</feature>
<sequence>MSSLKHILADEPEESARPTPPTPTAQATIAPAAAATPNAQPEGASDENGKAASVDETRDDADAPHYTSTTQTTRRNANGSVSSVYSGNKIRHLKKEDGIPLWRKDIQYEFLCLVFHNEQKVFTRYSDGKEGFTFADIYIDAMSKSSKCSKILKEKLAQDVPSAITMAMVCLLVNVGRMNTTLNFFPEMRAQLRTYHSIPALQARQDPNAYKQLQDAPRLKSILKGATEDSPQPGTIEEIKAADKPRTNPVNLIFVLAQYAPKISELHFHAPRDFFDLVMRPTLSSKSRANAFLWLMWHYLESDFARESVLQNPFGRGGEGPGSGGMPIKVPDLEALTEEEAERENVDTMSEEEFGDNKRKERLAIVASEPSPAMTALKRARKGAERSLFATGGEGSEGVNTPSRDFHSPVPGGEHHALSIPLDSTSTAPTRPLPVQEVIMADDSTGSAYSHDDHGDGYAGSEHTRSPSPPASGFQAINRSQKTPGTAIGIKSLLSEDDPAMNTSPAAVPKKGPGRGNWRRSKGERSEPQPILPNTPSFGFVHESPAPNTPGARASPSASISFQPLNIKDHIPTPSYQSSKRSRPLTSHQQAVSDHRRTRVNSILDLGHRTRLRDAKKKRYEEGPIVQAWKRIKMLPDGWDSEEDSLDKPKEDSKDKDKDDNGKNKVREEEKAAAALRKAGAGTRTLGGFRLPRTDKEIEREKARDIFKPDPEDDDDYGEQAIYYADGLRRFYERMEVWDERANKGAPLREPPERKIPYEAELEKEDQELDAELTATLTPRPRQARKRATGAAAGRKSKGGASTPAGDGKKGKRGARQQQLLLLQRPLPPRPPRPHLSRQTMKTRPCSTVTRRSSPKPALLRQATLANSMTTIENYWEKPMGTRATTRTMVKARVIMREKEKQKERSRPKWRRWTRTDLFCLSDSI</sequence>
<dbReference type="PANTHER" id="PTHR37287:SF1">
    <property type="entry name" value="INO EIGHTY SUBUNIT 1"/>
    <property type="match status" value="1"/>
</dbReference>
<feature type="compositionally biased region" description="Low complexity" evidence="1">
    <location>
        <begin position="673"/>
        <end position="684"/>
    </location>
</feature>
<feature type="compositionally biased region" description="Basic and acidic residues" evidence="1">
    <location>
        <begin position="692"/>
        <end position="710"/>
    </location>
</feature>
<dbReference type="EMBL" id="JBFMKM010000008">
    <property type="protein sequence ID" value="KAL1304688.1"/>
    <property type="molecule type" value="Genomic_DNA"/>
</dbReference>
<dbReference type="PANTHER" id="PTHR37287">
    <property type="entry name" value="INO EIGHTY SUBUNIT 1"/>
    <property type="match status" value="1"/>
</dbReference>
<dbReference type="RefSeq" id="XP_069200963.1">
    <property type="nucleotide sequence ID" value="XM_069348459.1"/>
</dbReference>
<feature type="compositionally biased region" description="Polar residues" evidence="1">
    <location>
        <begin position="574"/>
        <end position="592"/>
    </location>
</feature>
<feature type="region of interest" description="Disordered" evidence="1">
    <location>
        <begin position="390"/>
        <end position="430"/>
    </location>
</feature>
<dbReference type="Proteomes" id="UP001562354">
    <property type="component" value="Unassembled WGS sequence"/>
</dbReference>
<feature type="region of interest" description="Disordered" evidence="1">
    <location>
        <begin position="445"/>
        <end position="482"/>
    </location>
</feature>
<dbReference type="InterPro" id="IPR038014">
    <property type="entry name" value="Ies1"/>
</dbReference>
<dbReference type="GeneID" id="95977342"/>
<evidence type="ECO:0008006" key="4">
    <source>
        <dbReference type="Google" id="ProtNLM"/>
    </source>
</evidence>
<evidence type="ECO:0000313" key="3">
    <source>
        <dbReference type="Proteomes" id="UP001562354"/>
    </source>
</evidence>
<feature type="region of interest" description="Disordered" evidence="1">
    <location>
        <begin position="494"/>
        <end position="605"/>
    </location>
</feature>
<name>A0ABR3PFC7_9PEZI</name>
<proteinExistence type="predicted"/>
<keyword evidence="3" id="KW-1185">Reference proteome</keyword>
<protein>
    <recommendedName>
        <fullName evidence="4">Ino eighty subunit 1</fullName>
    </recommendedName>
</protein>
<evidence type="ECO:0000313" key="2">
    <source>
        <dbReference type="EMBL" id="KAL1304688.1"/>
    </source>
</evidence>
<comment type="caution">
    <text evidence="2">The sequence shown here is derived from an EMBL/GenBank/DDBJ whole genome shotgun (WGS) entry which is preliminary data.</text>
</comment>
<organism evidence="2 3">
    <name type="scientific">Neodothiora populina</name>
    <dbReference type="NCBI Taxonomy" id="2781224"/>
    <lineage>
        <taxon>Eukaryota</taxon>
        <taxon>Fungi</taxon>
        <taxon>Dikarya</taxon>
        <taxon>Ascomycota</taxon>
        <taxon>Pezizomycotina</taxon>
        <taxon>Dothideomycetes</taxon>
        <taxon>Dothideomycetidae</taxon>
        <taxon>Dothideales</taxon>
        <taxon>Dothioraceae</taxon>
        <taxon>Neodothiora</taxon>
    </lineage>
</organism>
<evidence type="ECO:0000256" key="1">
    <source>
        <dbReference type="SAM" id="MobiDB-lite"/>
    </source>
</evidence>
<feature type="compositionally biased region" description="Acidic residues" evidence="1">
    <location>
        <begin position="760"/>
        <end position="771"/>
    </location>
</feature>
<reference evidence="2 3" key="1">
    <citation type="submission" date="2024-07" db="EMBL/GenBank/DDBJ databases">
        <title>Draft sequence of the Neodothiora populina.</title>
        <authorList>
            <person name="Drown D.D."/>
            <person name="Schuette U.S."/>
            <person name="Buechlein A.B."/>
            <person name="Rusch D.R."/>
            <person name="Winton L.W."/>
            <person name="Adams G.A."/>
        </authorList>
    </citation>
    <scope>NUCLEOTIDE SEQUENCE [LARGE SCALE GENOMIC DNA]</scope>
    <source>
        <strain evidence="2 3">CPC 39397</strain>
    </source>
</reference>
<feature type="region of interest" description="Disordered" evidence="1">
    <location>
        <begin position="1"/>
        <end position="81"/>
    </location>
</feature>
<feature type="compositionally biased region" description="Basic and acidic residues" evidence="1">
    <location>
        <begin position="646"/>
        <end position="672"/>
    </location>
</feature>
<feature type="compositionally biased region" description="Low complexity" evidence="1">
    <location>
        <begin position="816"/>
        <end position="825"/>
    </location>
</feature>
<gene>
    <name evidence="2" type="ORF">AAFC00_003641</name>
</gene>
<feature type="compositionally biased region" description="Polar residues" evidence="1">
    <location>
        <begin position="840"/>
        <end position="852"/>
    </location>
</feature>
<feature type="compositionally biased region" description="Polar residues" evidence="1">
    <location>
        <begin position="66"/>
        <end position="81"/>
    </location>
</feature>
<feature type="compositionally biased region" description="Basic and acidic residues" evidence="1">
    <location>
        <begin position="47"/>
        <end position="63"/>
    </location>
</feature>